<proteinExistence type="predicted"/>
<accession>A0A154WFW1</accession>
<dbReference type="CDD" id="cd03468">
    <property type="entry name" value="PolY_like"/>
    <property type="match status" value="1"/>
</dbReference>
<organism evidence="3 4">
    <name type="scientific">Oceanibaculum pacificum</name>
    <dbReference type="NCBI Taxonomy" id="580166"/>
    <lineage>
        <taxon>Bacteria</taxon>
        <taxon>Pseudomonadati</taxon>
        <taxon>Pseudomonadota</taxon>
        <taxon>Alphaproteobacteria</taxon>
        <taxon>Rhodospirillales</taxon>
        <taxon>Oceanibaculaceae</taxon>
        <taxon>Oceanibaculum</taxon>
    </lineage>
</organism>
<protein>
    <recommendedName>
        <fullName evidence="2">UmuC domain-containing protein</fullName>
    </recommendedName>
</protein>
<evidence type="ECO:0000259" key="2">
    <source>
        <dbReference type="Pfam" id="PF00817"/>
    </source>
</evidence>
<dbReference type="InterPro" id="IPR050356">
    <property type="entry name" value="SulA_CellDiv_inhibitor"/>
</dbReference>
<dbReference type="AlphaFoldDB" id="A0A154WFW1"/>
<dbReference type="GO" id="GO:0006281">
    <property type="term" value="P:DNA repair"/>
    <property type="evidence" value="ECO:0007669"/>
    <property type="project" value="InterPro"/>
</dbReference>
<dbReference type="PANTHER" id="PTHR35369:SF2">
    <property type="entry name" value="BLR3025 PROTEIN"/>
    <property type="match status" value="1"/>
</dbReference>
<dbReference type="SUPFAM" id="SSF56672">
    <property type="entry name" value="DNA/RNA polymerases"/>
    <property type="match status" value="1"/>
</dbReference>
<dbReference type="InterPro" id="IPR001126">
    <property type="entry name" value="UmuC"/>
</dbReference>
<evidence type="ECO:0000256" key="1">
    <source>
        <dbReference type="ARBA" id="ARBA00022763"/>
    </source>
</evidence>
<dbReference type="PANTHER" id="PTHR35369">
    <property type="entry name" value="BLR3025 PROTEIN-RELATED"/>
    <property type="match status" value="1"/>
</dbReference>
<dbReference type="Pfam" id="PF00817">
    <property type="entry name" value="IMS"/>
    <property type="match status" value="1"/>
</dbReference>
<dbReference type="STRING" id="580166.AUP43_16395"/>
<reference evidence="3 4" key="1">
    <citation type="submission" date="2015-12" db="EMBL/GenBank/DDBJ databases">
        <title>Genome sequence of Oceanibaculum pacificum MCCC 1A02656.</title>
        <authorList>
            <person name="Lu L."/>
            <person name="Lai Q."/>
            <person name="Shao Z."/>
            <person name="Qian P."/>
        </authorList>
    </citation>
    <scope>NUCLEOTIDE SEQUENCE [LARGE SCALE GENOMIC DNA]</scope>
    <source>
        <strain evidence="3 4">MCCC 1A02656</strain>
    </source>
</reference>
<dbReference type="EMBL" id="LPXN01000025">
    <property type="protein sequence ID" value="KZD12413.1"/>
    <property type="molecule type" value="Genomic_DNA"/>
</dbReference>
<keyword evidence="1" id="KW-0227">DNA damage</keyword>
<dbReference type="InterPro" id="IPR043502">
    <property type="entry name" value="DNA/RNA_pol_sf"/>
</dbReference>
<name>A0A154WFW1_9PROT</name>
<evidence type="ECO:0000313" key="3">
    <source>
        <dbReference type="EMBL" id="KZD12413.1"/>
    </source>
</evidence>
<dbReference type="RefSeq" id="WP_067552359.1">
    <property type="nucleotide sequence ID" value="NZ_LPXN01000025.1"/>
</dbReference>
<sequence>MRRWVSLWFPHWQAEHWRRPSDPGAPLRDRPLAVIAPAQGGLRVTAVDALAAGEGIVPGLPIADARALLPYLAVREADPCADAEALARLAQWCGRYSPLVALDGADGLLLDVTGCAHLFGGEDILLADLTRRLTGFGLTLRTALADTPAAGWAWAHAGPGGVLPEGVARQALAPLPVAALRLPDGMAAALARLGLRRIGDLLDLPRAPLTARFGDAVARRLDLVLGRAAEPIAPLHPPAPFRRQLAFAEPIGTRGDIDRALEHLLDGLLVDLDQAGQGLRRCDLSVFTVDGGVQRIGIGTARPSRERRHVLRLFAERLEEIDLGFGIEAMILEAPVAEILPAQQARLEGRSATGEADLARLVDRLQQRLGRQAVVRLEPVDSHIPERAVTLVPALAPPSHRPWMAEQPRPLRLLPSPELIEVTAMVPDDPPLTFRWRTVLHRVAQTEGPERLSPEWWRDRPGTRLRDYYWVEDQEGRRYWLYREGAYGEPRAPRWYMHGLF</sequence>
<feature type="domain" description="UmuC" evidence="2">
    <location>
        <begin position="26"/>
        <end position="150"/>
    </location>
</feature>
<evidence type="ECO:0000313" key="4">
    <source>
        <dbReference type="Proteomes" id="UP000076400"/>
    </source>
</evidence>
<comment type="caution">
    <text evidence="3">The sequence shown here is derived from an EMBL/GenBank/DDBJ whole genome shotgun (WGS) entry which is preliminary data.</text>
</comment>
<dbReference type="Proteomes" id="UP000076400">
    <property type="component" value="Unassembled WGS sequence"/>
</dbReference>
<dbReference type="OrthoDB" id="9788640at2"/>
<keyword evidence="4" id="KW-1185">Reference proteome</keyword>
<gene>
    <name evidence="3" type="ORF">AUP43_16395</name>
</gene>